<sequence length="420" mass="46597">MPQQSTLFRTEAEDEQRIRIFGEIILIRPLSFTVLTAIALPMAICVILFFVFGTYTRRISVEGVVTPDEGMVKMYPRQAGVVLKLNVSEGQSVDAGESLYTISTDLRSTAEGDTQAALIQGALQRKESLQQEIDKTRILQADERATLQSKIISLRAELVGVESQLVAQRTRTSLAADATTRYENLLSKDYISKDQAQQREADLLDQQSKLESLERDRTGLMQSLQEANSNLAESTLQHQNQIAQMQREVIGVDQNVIESEAKREFVVSAPEAGTVTAVIAQPGQTVDTTQPVVSIVPESAHWRAYLFVPSAAIGFVRVGDPVLLRYQAFPYQKFGQYRANIVAIARTALSTAELGTSGIQSAGDRTYYRITVALKSQTVTAYGKPQPLEAGMTLQADILQERRRLYEWVLEPLYSMTGKL</sequence>
<evidence type="ECO:0000313" key="6">
    <source>
        <dbReference type="Proteomes" id="UP000199548"/>
    </source>
</evidence>
<gene>
    <name evidence="5" type="ORF">SAMN05192543_1011039</name>
</gene>
<keyword evidence="2" id="KW-0472">Membrane</keyword>
<dbReference type="PRINTS" id="PR01490">
    <property type="entry name" value="RTXTOXIND"/>
</dbReference>
<dbReference type="InterPro" id="IPR058982">
    <property type="entry name" value="Beta-barrel_AprE"/>
</dbReference>
<dbReference type="InterPro" id="IPR058625">
    <property type="entry name" value="MdtA-like_BSH"/>
</dbReference>
<dbReference type="PANTHER" id="PTHR30386">
    <property type="entry name" value="MEMBRANE FUSION SUBUNIT OF EMRAB-TOLC MULTIDRUG EFFLUX PUMP"/>
    <property type="match status" value="1"/>
</dbReference>
<dbReference type="Gene3D" id="2.40.30.170">
    <property type="match status" value="1"/>
</dbReference>
<dbReference type="STRING" id="420953.SAMN05192543_1011039"/>
<feature type="coiled-coil region" evidence="1">
    <location>
        <begin position="196"/>
        <end position="230"/>
    </location>
</feature>
<dbReference type="EMBL" id="FOQU01000001">
    <property type="protein sequence ID" value="SFI01521.1"/>
    <property type="molecule type" value="Genomic_DNA"/>
</dbReference>
<evidence type="ECO:0000259" key="4">
    <source>
        <dbReference type="Pfam" id="PF26002"/>
    </source>
</evidence>
<evidence type="ECO:0000256" key="1">
    <source>
        <dbReference type="SAM" id="Coils"/>
    </source>
</evidence>
<reference evidence="5 6" key="1">
    <citation type="submission" date="2016-10" db="EMBL/GenBank/DDBJ databases">
        <authorList>
            <person name="de Groot N.N."/>
        </authorList>
    </citation>
    <scope>NUCLEOTIDE SEQUENCE [LARGE SCALE GENOMIC DNA]</scope>
    <source>
        <strain evidence="5 6">LMG 23650</strain>
    </source>
</reference>
<protein>
    <submittedName>
        <fullName evidence="5">Membrane fusion protein</fullName>
    </submittedName>
</protein>
<organism evidence="5 6">
    <name type="scientific">Paraburkholderia megapolitana</name>
    <dbReference type="NCBI Taxonomy" id="420953"/>
    <lineage>
        <taxon>Bacteria</taxon>
        <taxon>Pseudomonadati</taxon>
        <taxon>Pseudomonadota</taxon>
        <taxon>Betaproteobacteria</taxon>
        <taxon>Burkholderiales</taxon>
        <taxon>Burkholderiaceae</taxon>
        <taxon>Paraburkholderia</taxon>
    </lineage>
</organism>
<dbReference type="AlphaFoldDB" id="A0A1I3ESA3"/>
<dbReference type="PANTHER" id="PTHR30386:SF28">
    <property type="entry name" value="EXPORTED PROTEIN"/>
    <property type="match status" value="1"/>
</dbReference>
<dbReference type="Proteomes" id="UP000199548">
    <property type="component" value="Unassembled WGS sequence"/>
</dbReference>
<keyword evidence="2" id="KW-1133">Transmembrane helix</keyword>
<dbReference type="SUPFAM" id="SSF111369">
    <property type="entry name" value="HlyD-like secretion proteins"/>
    <property type="match status" value="1"/>
</dbReference>
<keyword evidence="1" id="KW-0175">Coiled coil</keyword>
<keyword evidence="2" id="KW-0812">Transmembrane</keyword>
<feature type="transmembrane region" description="Helical" evidence="2">
    <location>
        <begin position="25"/>
        <end position="52"/>
    </location>
</feature>
<dbReference type="Gene3D" id="2.40.50.100">
    <property type="match status" value="1"/>
</dbReference>
<evidence type="ECO:0000256" key="2">
    <source>
        <dbReference type="SAM" id="Phobius"/>
    </source>
</evidence>
<keyword evidence="6" id="KW-1185">Reference proteome</keyword>
<dbReference type="RefSeq" id="WP_091008311.1">
    <property type="nucleotide sequence ID" value="NZ_CP041743.1"/>
</dbReference>
<dbReference type="Pfam" id="PF26002">
    <property type="entry name" value="Beta-barrel_AprE"/>
    <property type="match status" value="1"/>
</dbReference>
<accession>A0A1I3ESA3</accession>
<dbReference type="InterPro" id="IPR050739">
    <property type="entry name" value="MFP"/>
</dbReference>
<dbReference type="GO" id="GO:0055085">
    <property type="term" value="P:transmembrane transport"/>
    <property type="evidence" value="ECO:0007669"/>
    <property type="project" value="InterPro"/>
</dbReference>
<evidence type="ECO:0000259" key="3">
    <source>
        <dbReference type="Pfam" id="PF25917"/>
    </source>
</evidence>
<dbReference type="Pfam" id="PF25917">
    <property type="entry name" value="BSH_RND"/>
    <property type="match status" value="1"/>
</dbReference>
<proteinExistence type="predicted"/>
<dbReference type="OrthoDB" id="9775513at2"/>
<name>A0A1I3ESA3_9BURK</name>
<feature type="domain" description="AprE-like beta-barrel" evidence="4">
    <location>
        <begin position="308"/>
        <end position="399"/>
    </location>
</feature>
<feature type="domain" description="Multidrug resistance protein MdtA-like barrel-sandwich hybrid" evidence="3">
    <location>
        <begin position="72"/>
        <end position="296"/>
    </location>
</feature>
<evidence type="ECO:0000313" key="5">
    <source>
        <dbReference type="EMBL" id="SFI01521.1"/>
    </source>
</evidence>